<keyword evidence="5" id="KW-0732">Signal</keyword>
<dbReference type="PROSITE" id="PS01068">
    <property type="entry name" value="OMPA_1"/>
    <property type="match status" value="1"/>
</dbReference>
<protein>
    <submittedName>
        <fullName evidence="7">OmpA family protein</fullName>
    </submittedName>
</protein>
<dbReference type="RefSeq" id="WP_269125356.1">
    <property type="nucleotide sequence ID" value="NZ_JAPUBN010000015.1"/>
</dbReference>
<dbReference type="InterPro" id="IPR006690">
    <property type="entry name" value="OMPA-like_CS"/>
</dbReference>
<dbReference type="InterPro" id="IPR006664">
    <property type="entry name" value="OMP_bac"/>
</dbReference>
<name>A0ABT4JUH9_9GAMM</name>
<dbReference type="Pfam" id="PF00691">
    <property type="entry name" value="OmpA"/>
    <property type="match status" value="1"/>
</dbReference>
<dbReference type="Proteomes" id="UP001149719">
    <property type="component" value="Unassembled WGS sequence"/>
</dbReference>
<keyword evidence="3" id="KW-0998">Cell outer membrane</keyword>
<evidence type="ECO:0000313" key="7">
    <source>
        <dbReference type="EMBL" id="MCZ2722052.1"/>
    </source>
</evidence>
<evidence type="ECO:0000259" key="6">
    <source>
        <dbReference type="PROSITE" id="PS51123"/>
    </source>
</evidence>
<dbReference type="CDD" id="cd07185">
    <property type="entry name" value="OmpA_C-like"/>
    <property type="match status" value="1"/>
</dbReference>
<dbReference type="PANTHER" id="PTHR30329">
    <property type="entry name" value="STATOR ELEMENT OF FLAGELLAR MOTOR COMPLEX"/>
    <property type="match status" value="1"/>
</dbReference>
<evidence type="ECO:0000256" key="5">
    <source>
        <dbReference type="SAM" id="SignalP"/>
    </source>
</evidence>
<dbReference type="PANTHER" id="PTHR30329:SF21">
    <property type="entry name" value="LIPOPROTEIN YIAD-RELATED"/>
    <property type="match status" value="1"/>
</dbReference>
<evidence type="ECO:0000313" key="8">
    <source>
        <dbReference type="Proteomes" id="UP001149719"/>
    </source>
</evidence>
<feature type="domain" description="OmpA-like" evidence="6">
    <location>
        <begin position="64"/>
        <end position="182"/>
    </location>
</feature>
<keyword evidence="2 4" id="KW-0472">Membrane</keyword>
<dbReference type="InterPro" id="IPR036737">
    <property type="entry name" value="OmpA-like_sf"/>
</dbReference>
<proteinExistence type="predicted"/>
<dbReference type="EMBL" id="JAPUBN010000015">
    <property type="protein sequence ID" value="MCZ2722052.1"/>
    <property type="molecule type" value="Genomic_DNA"/>
</dbReference>
<evidence type="ECO:0000256" key="1">
    <source>
        <dbReference type="ARBA" id="ARBA00004442"/>
    </source>
</evidence>
<comment type="subcellular location">
    <subcellularLocation>
        <location evidence="1">Cell outer membrane</location>
    </subcellularLocation>
</comment>
<dbReference type="Gene3D" id="3.30.1330.60">
    <property type="entry name" value="OmpA-like domain"/>
    <property type="match status" value="1"/>
</dbReference>
<accession>A0ABT4JUH9</accession>
<feature type="chain" id="PRO_5045917424" evidence="5">
    <location>
        <begin position="20"/>
        <end position="196"/>
    </location>
</feature>
<comment type="caution">
    <text evidence="7">The sequence shown here is derived from an EMBL/GenBank/DDBJ whole genome shotgun (WGS) entry which is preliminary data.</text>
</comment>
<organism evidence="7 8">
    <name type="scientific">Marinomonas phaeophyticola</name>
    <dbReference type="NCBI Taxonomy" id="3004091"/>
    <lineage>
        <taxon>Bacteria</taxon>
        <taxon>Pseudomonadati</taxon>
        <taxon>Pseudomonadota</taxon>
        <taxon>Gammaproteobacteria</taxon>
        <taxon>Oceanospirillales</taxon>
        <taxon>Oceanospirillaceae</taxon>
        <taxon>Marinomonas</taxon>
    </lineage>
</organism>
<dbReference type="SUPFAM" id="SSF103088">
    <property type="entry name" value="OmpA-like"/>
    <property type="match status" value="1"/>
</dbReference>
<evidence type="ECO:0000256" key="2">
    <source>
        <dbReference type="ARBA" id="ARBA00023136"/>
    </source>
</evidence>
<dbReference type="PRINTS" id="PR01021">
    <property type="entry name" value="OMPADOMAIN"/>
</dbReference>
<evidence type="ECO:0000256" key="3">
    <source>
        <dbReference type="ARBA" id="ARBA00023237"/>
    </source>
</evidence>
<feature type="signal peptide" evidence="5">
    <location>
        <begin position="1"/>
        <end position="19"/>
    </location>
</feature>
<keyword evidence="8" id="KW-1185">Reference proteome</keyword>
<dbReference type="InterPro" id="IPR050330">
    <property type="entry name" value="Bact_OuterMem_StrucFunc"/>
</dbReference>
<gene>
    <name evidence="7" type="ORF">O1D97_10395</name>
</gene>
<evidence type="ECO:0000256" key="4">
    <source>
        <dbReference type="PROSITE-ProRule" id="PRU00473"/>
    </source>
</evidence>
<dbReference type="InterPro" id="IPR006665">
    <property type="entry name" value="OmpA-like"/>
</dbReference>
<reference evidence="7" key="1">
    <citation type="submission" date="2022-12" db="EMBL/GenBank/DDBJ databases">
        <title>Marinomonas 15G1-11 sp. nov, isolated from marine algae.</title>
        <authorList>
            <person name="Butt M."/>
            <person name="Choi D.G."/>
            <person name="Kim J.M."/>
            <person name="Lee J.K."/>
            <person name="Baek J.H."/>
            <person name="Jeon C.O."/>
        </authorList>
    </citation>
    <scope>NUCLEOTIDE SEQUENCE</scope>
    <source>
        <strain evidence="7">15G1-11</strain>
    </source>
</reference>
<sequence length="196" mass="21482">MKTIGLLICALVMSSQAIALSVYGDQVSADALKDQDQDGVINIRDACPDTPVNAAVDNIGCHEDSTKLLSMELNILFDTGKYDVKPVYYSEVKKLADFLNQNVGSTTVIEGHTDSIGSDEYNQNLSQNRASSILNVLINSFKIDAFRVKAVGFGESKPIASNATKEGRARNRRVVAEVFAQSTQKIERWDIYSVDK</sequence>
<dbReference type="PROSITE" id="PS51123">
    <property type="entry name" value="OMPA_2"/>
    <property type="match status" value="1"/>
</dbReference>